<evidence type="ECO:0000313" key="3">
    <source>
        <dbReference type="Proteomes" id="UP000002051"/>
    </source>
</evidence>
<dbReference type="HOGENOM" id="CLU_1868159_0_0_1"/>
<gene>
    <name evidence="1" type="ordered locus">MTR_3g117370</name>
</gene>
<evidence type="ECO:0000313" key="1">
    <source>
        <dbReference type="EMBL" id="AES74246.1"/>
    </source>
</evidence>
<proteinExistence type="predicted"/>
<organism evidence="1 3">
    <name type="scientific">Medicago truncatula</name>
    <name type="common">Barrel medic</name>
    <name type="synonym">Medicago tribuloides</name>
    <dbReference type="NCBI Taxonomy" id="3880"/>
    <lineage>
        <taxon>Eukaryota</taxon>
        <taxon>Viridiplantae</taxon>
        <taxon>Streptophyta</taxon>
        <taxon>Embryophyta</taxon>
        <taxon>Tracheophyta</taxon>
        <taxon>Spermatophyta</taxon>
        <taxon>Magnoliopsida</taxon>
        <taxon>eudicotyledons</taxon>
        <taxon>Gunneridae</taxon>
        <taxon>Pentapetalae</taxon>
        <taxon>rosids</taxon>
        <taxon>fabids</taxon>
        <taxon>Fabales</taxon>
        <taxon>Fabaceae</taxon>
        <taxon>Papilionoideae</taxon>
        <taxon>50 kb inversion clade</taxon>
        <taxon>NPAAA clade</taxon>
        <taxon>Hologalegina</taxon>
        <taxon>IRL clade</taxon>
        <taxon>Trifolieae</taxon>
        <taxon>Medicago</taxon>
    </lineage>
</organism>
<protein>
    <submittedName>
        <fullName evidence="1 2">Uncharacterized protein</fullName>
    </submittedName>
</protein>
<name>G7J7S0_MEDTR</name>
<reference evidence="2" key="3">
    <citation type="submission" date="2015-04" db="UniProtKB">
        <authorList>
            <consortium name="EnsemblPlants"/>
        </authorList>
    </citation>
    <scope>IDENTIFICATION</scope>
    <source>
        <strain evidence="2">cv. Jemalong A17</strain>
    </source>
</reference>
<dbReference type="AlphaFoldDB" id="G7J7S0"/>
<accession>G7J7S0</accession>
<dbReference type="Proteomes" id="UP000002051">
    <property type="component" value="Chromosome 3"/>
</dbReference>
<evidence type="ECO:0000313" key="2">
    <source>
        <dbReference type="EnsemblPlants" id="AES74246"/>
    </source>
</evidence>
<reference evidence="1 3" key="2">
    <citation type="journal article" date="2014" name="BMC Genomics">
        <title>An improved genome release (version Mt4.0) for the model legume Medicago truncatula.</title>
        <authorList>
            <person name="Tang H."/>
            <person name="Krishnakumar V."/>
            <person name="Bidwell S."/>
            <person name="Rosen B."/>
            <person name="Chan A."/>
            <person name="Zhou S."/>
            <person name="Gentzbittel L."/>
            <person name="Childs K.L."/>
            <person name="Yandell M."/>
            <person name="Gundlach H."/>
            <person name="Mayer K.F."/>
            <person name="Schwartz D.C."/>
            <person name="Town C.D."/>
        </authorList>
    </citation>
    <scope>GENOME REANNOTATION</scope>
    <source>
        <strain evidence="2 3">cv. Jemalong A17</strain>
    </source>
</reference>
<sequence>MHSPRHQCSPVQSSSSSPVLTSFCICLLLRPSSPKFCVECLLNNGGQALCPVDATTTVVFRGHVNVLRCDVLSSSPHFQAIIYEPMVTKGIDFLCRKSFCRCKDTGRIVPSSFEFVSDKSFLSTSVKPKLICPLNQS</sequence>
<reference evidence="1 3" key="1">
    <citation type="journal article" date="2011" name="Nature">
        <title>The Medicago genome provides insight into the evolution of rhizobial symbioses.</title>
        <authorList>
            <person name="Young N.D."/>
            <person name="Debelle F."/>
            <person name="Oldroyd G.E."/>
            <person name="Geurts R."/>
            <person name="Cannon S.B."/>
            <person name="Udvardi M.K."/>
            <person name="Benedito V.A."/>
            <person name="Mayer K.F."/>
            <person name="Gouzy J."/>
            <person name="Schoof H."/>
            <person name="Van de Peer Y."/>
            <person name="Proost S."/>
            <person name="Cook D.R."/>
            <person name="Meyers B.C."/>
            <person name="Spannagl M."/>
            <person name="Cheung F."/>
            <person name="De Mita S."/>
            <person name="Krishnakumar V."/>
            <person name="Gundlach H."/>
            <person name="Zhou S."/>
            <person name="Mudge J."/>
            <person name="Bharti A.K."/>
            <person name="Murray J.D."/>
            <person name="Naoumkina M.A."/>
            <person name="Rosen B."/>
            <person name="Silverstein K.A."/>
            <person name="Tang H."/>
            <person name="Rombauts S."/>
            <person name="Zhao P.X."/>
            <person name="Zhou P."/>
            <person name="Barbe V."/>
            <person name="Bardou P."/>
            <person name="Bechner M."/>
            <person name="Bellec A."/>
            <person name="Berger A."/>
            <person name="Berges H."/>
            <person name="Bidwell S."/>
            <person name="Bisseling T."/>
            <person name="Choisne N."/>
            <person name="Couloux A."/>
            <person name="Denny R."/>
            <person name="Deshpande S."/>
            <person name="Dai X."/>
            <person name="Doyle J.J."/>
            <person name="Dudez A.M."/>
            <person name="Farmer A.D."/>
            <person name="Fouteau S."/>
            <person name="Franken C."/>
            <person name="Gibelin C."/>
            <person name="Gish J."/>
            <person name="Goldstein S."/>
            <person name="Gonzalez A.J."/>
            <person name="Green P.J."/>
            <person name="Hallab A."/>
            <person name="Hartog M."/>
            <person name="Hua A."/>
            <person name="Humphray S.J."/>
            <person name="Jeong D.H."/>
            <person name="Jing Y."/>
            <person name="Jocker A."/>
            <person name="Kenton S.M."/>
            <person name="Kim D.J."/>
            <person name="Klee K."/>
            <person name="Lai H."/>
            <person name="Lang C."/>
            <person name="Lin S."/>
            <person name="Macmil S.L."/>
            <person name="Magdelenat G."/>
            <person name="Matthews L."/>
            <person name="McCorrison J."/>
            <person name="Monaghan E.L."/>
            <person name="Mun J.H."/>
            <person name="Najar F.Z."/>
            <person name="Nicholson C."/>
            <person name="Noirot C."/>
            <person name="O'Bleness M."/>
            <person name="Paule C.R."/>
            <person name="Poulain J."/>
            <person name="Prion F."/>
            <person name="Qin B."/>
            <person name="Qu C."/>
            <person name="Retzel E.F."/>
            <person name="Riddle C."/>
            <person name="Sallet E."/>
            <person name="Samain S."/>
            <person name="Samson N."/>
            <person name="Sanders I."/>
            <person name="Saurat O."/>
            <person name="Scarpelli C."/>
            <person name="Schiex T."/>
            <person name="Segurens B."/>
            <person name="Severin A.J."/>
            <person name="Sherrier D.J."/>
            <person name="Shi R."/>
            <person name="Sims S."/>
            <person name="Singer S.R."/>
            <person name="Sinharoy S."/>
            <person name="Sterck L."/>
            <person name="Viollet A."/>
            <person name="Wang B.B."/>
            <person name="Wang K."/>
            <person name="Wang M."/>
            <person name="Wang X."/>
            <person name="Warfsmann J."/>
            <person name="Weissenbach J."/>
            <person name="White D.D."/>
            <person name="White J.D."/>
            <person name="Wiley G.B."/>
            <person name="Wincker P."/>
            <person name="Xing Y."/>
            <person name="Yang L."/>
            <person name="Yao Z."/>
            <person name="Ying F."/>
            <person name="Zhai J."/>
            <person name="Zhou L."/>
            <person name="Zuber A."/>
            <person name="Denarie J."/>
            <person name="Dixon R.A."/>
            <person name="May G.D."/>
            <person name="Schwartz D.C."/>
            <person name="Rogers J."/>
            <person name="Quetier F."/>
            <person name="Town C.D."/>
            <person name="Roe B.A."/>
        </authorList>
    </citation>
    <scope>NUCLEOTIDE SEQUENCE [LARGE SCALE GENOMIC DNA]</scope>
    <source>
        <strain evidence="1">A17</strain>
        <strain evidence="2 3">cv. Jemalong A17</strain>
    </source>
</reference>
<dbReference type="EnsemblPlants" id="AES74246">
    <property type="protein sequence ID" value="AES74246"/>
    <property type="gene ID" value="MTR_3g117370"/>
</dbReference>
<keyword evidence="3" id="KW-1185">Reference proteome</keyword>
<dbReference type="EMBL" id="CM001219">
    <property type="protein sequence ID" value="AES74246.1"/>
    <property type="molecule type" value="Genomic_DNA"/>
</dbReference>
<dbReference type="PaxDb" id="3880-AES74246"/>